<dbReference type="EMBL" id="RCUY01000009">
    <property type="protein sequence ID" value="RLP82208.1"/>
    <property type="molecule type" value="Genomic_DNA"/>
</dbReference>
<evidence type="ECO:0000313" key="5">
    <source>
        <dbReference type="Proteomes" id="UP000269438"/>
    </source>
</evidence>
<dbReference type="OrthoDB" id="8454826at2"/>
<dbReference type="SMART" id="SM00079">
    <property type="entry name" value="PBPe"/>
    <property type="match status" value="1"/>
</dbReference>
<dbReference type="AlphaFoldDB" id="A0A3L7AS06"/>
<accession>A0A3L7AS06</accession>
<evidence type="ECO:0000259" key="2">
    <source>
        <dbReference type="SMART" id="SM00062"/>
    </source>
</evidence>
<dbReference type="PANTHER" id="PTHR35936">
    <property type="entry name" value="MEMBRANE-BOUND LYTIC MUREIN TRANSGLYCOSYLASE F"/>
    <property type="match status" value="1"/>
</dbReference>
<gene>
    <name evidence="4" type="ORF">D9V34_10400</name>
</gene>
<organism evidence="4 5">
    <name type="scientific">Mycetocola lacteus</name>
    <dbReference type="NCBI Taxonomy" id="76637"/>
    <lineage>
        <taxon>Bacteria</taxon>
        <taxon>Bacillati</taxon>
        <taxon>Actinomycetota</taxon>
        <taxon>Actinomycetes</taxon>
        <taxon>Micrococcales</taxon>
        <taxon>Microbacteriaceae</taxon>
        <taxon>Mycetocola</taxon>
    </lineage>
</organism>
<sequence length="323" mass="35241">MPSPLPPWRQSHPGWRMSWGFIEGARMTHSRIRRRSTLALIGMAALAALTLSACSSSATPAASPSSSASAEKVTLGDPAKLKLVKDGELTVHVDDPVWSPWFIDNKPENGKGFESALTYAVADKLGFTKDQVKWGYTAFAASFTPGPKNFDLYTQEVSITDERAKAVSFSDPYYVSRSVVITKDNSPALEAKSVADLAKYRFGTVAGTTQDSYITQTIKPQDVLSFDTVALSTQALENGQVDAIVVDLQIGQNVVLNQFKDLKIAGLLKDNGVSKGMGFVFDLNSPLVPYVDEALAELRDDGTIDKLEKEWLPLPEQVQEYTQ</sequence>
<dbReference type="Gene3D" id="3.40.190.10">
    <property type="entry name" value="Periplasmic binding protein-like II"/>
    <property type="match status" value="2"/>
</dbReference>
<evidence type="ECO:0000313" key="4">
    <source>
        <dbReference type="EMBL" id="RLP82208.1"/>
    </source>
</evidence>
<dbReference type="Proteomes" id="UP000269438">
    <property type="component" value="Unassembled WGS sequence"/>
</dbReference>
<protein>
    <submittedName>
        <fullName evidence="4">Amino acid ABC transporter substrate-binding protein</fullName>
    </submittedName>
</protein>
<comment type="caution">
    <text evidence="4">The sequence shown here is derived from an EMBL/GenBank/DDBJ whole genome shotgun (WGS) entry which is preliminary data.</text>
</comment>
<dbReference type="Pfam" id="PF00497">
    <property type="entry name" value="SBP_bac_3"/>
    <property type="match status" value="1"/>
</dbReference>
<feature type="domain" description="Ionotropic glutamate receptor C-terminal" evidence="3">
    <location>
        <begin position="90"/>
        <end position="314"/>
    </location>
</feature>
<dbReference type="PANTHER" id="PTHR35936:SF17">
    <property type="entry name" value="ARGININE-BINDING EXTRACELLULAR PROTEIN ARTP"/>
    <property type="match status" value="1"/>
</dbReference>
<reference evidence="4 5" key="1">
    <citation type="submission" date="2018-10" db="EMBL/GenBank/DDBJ databases">
        <authorList>
            <person name="Li J."/>
        </authorList>
    </citation>
    <scope>NUCLEOTIDE SEQUENCE [LARGE SCALE GENOMIC DNA]</scope>
    <source>
        <strain evidence="4 5">JCM 11654</strain>
    </source>
</reference>
<feature type="domain" description="Solute-binding protein family 3/N-terminal" evidence="2">
    <location>
        <begin position="88"/>
        <end position="315"/>
    </location>
</feature>
<keyword evidence="1" id="KW-0732">Signal</keyword>
<dbReference type="InterPro" id="IPR001638">
    <property type="entry name" value="Solute-binding_3/MltF_N"/>
</dbReference>
<keyword evidence="5" id="KW-1185">Reference proteome</keyword>
<name>A0A3L7AS06_9MICO</name>
<proteinExistence type="predicted"/>
<evidence type="ECO:0000256" key="1">
    <source>
        <dbReference type="ARBA" id="ARBA00022729"/>
    </source>
</evidence>
<dbReference type="SMART" id="SM00062">
    <property type="entry name" value="PBPb"/>
    <property type="match status" value="1"/>
</dbReference>
<dbReference type="GO" id="GO:0015276">
    <property type="term" value="F:ligand-gated monoatomic ion channel activity"/>
    <property type="evidence" value="ECO:0007669"/>
    <property type="project" value="InterPro"/>
</dbReference>
<dbReference type="InterPro" id="IPR001320">
    <property type="entry name" value="Iontro_rcpt_C"/>
</dbReference>
<dbReference type="CDD" id="cd13530">
    <property type="entry name" value="PBP2_peptides_like"/>
    <property type="match status" value="1"/>
</dbReference>
<evidence type="ECO:0000259" key="3">
    <source>
        <dbReference type="SMART" id="SM00079"/>
    </source>
</evidence>
<dbReference type="GO" id="GO:0016020">
    <property type="term" value="C:membrane"/>
    <property type="evidence" value="ECO:0007669"/>
    <property type="project" value="InterPro"/>
</dbReference>
<dbReference type="SUPFAM" id="SSF53850">
    <property type="entry name" value="Periplasmic binding protein-like II"/>
    <property type="match status" value="1"/>
</dbReference>